<feature type="region of interest" description="Disordered" evidence="1">
    <location>
        <begin position="155"/>
        <end position="180"/>
    </location>
</feature>
<proteinExistence type="predicted"/>
<name>A0A9Q1F0H4_SYNKA</name>
<dbReference type="Proteomes" id="UP001152622">
    <property type="component" value="Chromosome 10"/>
</dbReference>
<reference evidence="2" key="1">
    <citation type="journal article" date="2023" name="Science">
        <title>Genome structures resolve the early diversification of teleost fishes.</title>
        <authorList>
            <person name="Parey E."/>
            <person name="Louis A."/>
            <person name="Montfort J."/>
            <person name="Bouchez O."/>
            <person name="Roques C."/>
            <person name="Iampietro C."/>
            <person name="Lluch J."/>
            <person name="Castinel A."/>
            <person name="Donnadieu C."/>
            <person name="Desvignes T."/>
            <person name="Floi Bucao C."/>
            <person name="Jouanno E."/>
            <person name="Wen M."/>
            <person name="Mejri S."/>
            <person name="Dirks R."/>
            <person name="Jansen H."/>
            <person name="Henkel C."/>
            <person name="Chen W.J."/>
            <person name="Zahm M."/>
            <person name="Cabau C."/>
            <person name="Klopp C."/>
            <person name="Thompson A.W."/>
            <person name="Robinson-Rechavi M."/>
            <person name="Braasch I."/>
            <person name="Lecointre G."/>
            <person name="Bobe J."/>
            <person name="Postlethwait J.H."/>
            <person name="Berthelot C."/>
            <person name="Roest Crollius H."/>
            <person name="Guiguen Y."/>
        </authorList>
    </citation>
    <scope>NUCLEOTIDE SEQUENCE</scope>
    <source>
        <strain evidence="2">WJC10195</strain>
    </source>
</reference>
<comment type="caution">
    <text evidence="2">The sequence shown here is derived from an EMBL/GenBank/DDBJ whole genome shotgun (WGS) entry which is preliminary data.</text>
</comment>
<dbReference type="AlphaFoldDB" id="A0A9Q1F0H4"/>
<organism evidence="2 3">
    <name type="scientific">Synaphobranchus kaupii</name>
    <name type="common">Kaup's arrowtooth eel</name>
    <dbReference type="NCBI Taxonomy" id="118154"/>
    <lineage>
        <taxon>Eukaryota</taxon>
        <taxon>Metazoa</taxon>
        <taxon>Chordata</taxon>
        <taxon>Craniata</taxon>
        <taxon>Vertebrata</taxon>
        <taxon>Euteleostomi</taxon>
        <taxon>Actinopterygii</taxon>
        <taxon>Neopterygii</taxon>
        <taxon>Teleostei</taxon>
        <taxon>Anguilliformes</taxon>
        <taxon>Synaphobranchidae</taxon>
        <taxon>Synaphobranchus</taxon>
    </lineage>
</organism>
<keyword evidence="3" id="KW-1185">Reference proteome</keyword>
<dbReference type="EMBL" id="JAINUF010000010">
    <property type="protein sequence ID" value="KAJ8348578.1"/>
    <property type="molecule type" value="Genomic_DNA"/>
</dbReference>
<evidence type="ECO:0000256" key="1">
    <source>
        <dbReference type="SAM" id="MobiDB-lite"/>
    </source>
</evidence>
<dbReference type="OrthoDB" id="5958007at2759"/>
<gene>
    <name evidence="2" type="ORF">SKAU_G00271670</name>
</gene>
<accession>A0A9Q1F0H4</accession>
<evidence type="ECO:0000313" key="3">
    <source>
        <dbReference type="Proteomes" id="UP001152622"/>
    </source>
</evidence>
<evidence type="ECO:0000313" key="2">
    <source>
        <dbReference type="EMBL" id="KAJ8348578.1"/>
    </source>
</evidence>
<sequence>MFIHAVTGCDTTSRIFGIGKKTAFQKFVKGDPVLQSFANAFTVPNQTPEVIDDLGSQVMAVLFGGKCTDSLATMRYNIFSKRVVSASSPVTPERLPPTESATKLHCRRAYYQIMVWMGKEGGIGARRFRGPGMGPRSTSHREVLASVRKAARLPRSANMKGPAHPVSRSVFPLPVTRPGG</sequence>
<protein>
    <submittedName>
        <fullName evidence="2">Uncharacterized protein</fullName>
    </submittedName>
</protein>